<evidence type="ECO:0000256" key="8">
    <source>
        <dbReference type="ARBA" id="ARBA00035655"/>
    </source>
</evidence>
<keyword evidence="7 9" id="KW-0472">Membrane</keyword>
<evidence type="ECO:0000256" key="1">
    <source>
        <dbReference type="ARBA" id="ARBA00004429"/>
    </source>
</evidence>
<evidence type="ECO:0000256" key="7">
    <source>
        <dbReference type="ARBA" id="ARBA00023136"/>
    </source>
</evidence>
<accession>A0A2S0PCG3</accession>
<dbReference type="PANTHER" id="PTHR30574:SF1">
    <property type="entry name" value="SULPHUR TRANSPORT DOMAIN-CONTAINING PROTEIN"/>
    <property type="match status" value="1"/>
</dbReference>
<reference evidence="10 11" key="1">
    <citation type="submission" date="2018-04" db="EMBL/GenBank/DDBJ databases">
        <title>Denitrifier Microvirgula.</title>
        <authorList>
            <person name="Anderson E."/>
            <person name="Jang J."/>
            <person name="Ishii S."/>
        </authorList>
    </citation>
    <scope>NUCLEOTIDE SEQUENCE [LARGE SCALE GENOMIC DNA]</scope>
    <source>
        <strain evidence="10 11">BE2.4</strain>
    </source>
</reference>
<evidence type="ECO:0000256" key="4">
    <source>
        <dbReference type="ARBA" id="ARBA00022519"/>
    </source>
</evidence>
<comment type="similarity">
    <text evidence="8">Belongs to the TsuA/YedE (TC 9.B.102) family.</text>
</comment>
<feature type="transmembrane region" description="Helical" evidence="9">
    <location>
        <begin position="52"/>
        <end position="70"/>
    </location>
</feature>
<dbReference type="AlphaFoldDB" id="A0A2S0PCG3"/>
<feature type="transmembrane region" description="Helical" evidence="9">
    <location>
        <begin position="82"/>
        <end position="100"/>
    </location>
</feature>
<evidence type="ECO:0000256" key="9">
    <source>
        <dbReference type="SAM" id="Phobius"/>
    </source>
</evidence>
<dbReference type="Proteomes" id="UP000244173">
    <property type="component" value="Chromosome"/>
</dbReference>
<feature type="transmembrane region" description="Helical" evidence="9">
    <location>
        <begin position="12"/>
        <end position="31"/>
    </location>
</feature>
<keyword evidence="6 9" id="KW-1133">Transmembrane helix</keyword>
<dbReference type="KEGG" id="maer:DAI18_14020"/>
<keyword evidence="4" id="KW-0997">Cell inner membrane</keyword>
<dbReference type="EMBL" id="CP028519">
    <property type="protein sequence ID" value="AVY95035.1"/>
    <property type="molecule type" value="Genomic_DNA"/>
</dbReference>
<keyword evidence="3" id="KW-1003">Cell membrane</keyword>
<evidence type="ECO:0000256" key="3">
    <source>
        <dbReference type="ARBA" id="ARBA00022475"/>
    </source>
</evidence>
<evidence type="ECO:0000256" key="5">
    <source>
        <dbReference type="ARBA" id="ARBA00022692"/>
    </source>
</evidence>
<dbReference type="InterPro" id="IPR007272">
    <property type="entry name" value="Sulf_transp_TsuA/YedE"/>
</dbReference>
<comment type="subcellular location">
    <subcellularLocation>
        <location evidence="1">Cell inner membrane</location>
        <topology evidence="1">Multi-pass membrane protein</topology>
    </subcellularLocation>
</comment>
<dbReference type="PANTHER" id="PTHR30574">
    <property type="entry name" value="INNER MEMBRANE PROTEIN YEDE"/>
    <property type="match status" value="1"/>
</dbReference>
<evidence type="ECO:0000313" key="10">
    <source>
        <dbReference type="EMBL" id="AVY95035.1"/>
    </source>
</evidence>
<dbReference type="OrthoDB" id="9814020at2"/>
<feature type="transmembrane region" description="Helical" evidence="9">
    <location>
        <begin position="121"/>
        <end position="142"/>
    </location>
</feature>
<evidence type="ECO:0000313" key="11">
    <source>
        <dbReference type="Proteomes" id="UP000244173"/>
    </source>
</evidence>
<name>A0A2S0PCG3_9NEIS</name>
<protein>
    <submittedName>
        <fullName evidence="10">YeeE/YedE</fullName>
    </submittedName>
</protein>
<sequence length="144" mass="14737">MTIDWLHFTPWTALAGGALIGIGAALLVLCNGRIAGISGIAGGLLRPLRGDTGWRVAFLAGLMLAPWLYRIAAPLPSAVIDAGWPLLIVAGVLVGFGTRLGSGCTSGHGVCGLSRLSPRSLVATLGFMAAGFATVYVMRHLLAG</sequence>
<dbReference type="GO" id="GO:0005886">
    <property type="term" value="C:plasma membrane"/>
    <property type="evidence" value="ECO:0007669"/>
    <property type="project" value="UniProtKB-SubCell"/>
</dbReference>
<organism evidence="10 11">
    <name type="scientific">Microvirgula aerodenitrificans</name>
    <dbReference type="NCBI Taxonomy" id="57480"/>
    <lineage>
        <taxon>Bacteria</taxon>
        <taxon>Pseudomonadati</taxon>
        <taxon>Pseudomonadota</taxon>
        <taxon>Betaproteobacteria</taxon>
        <taxon>Neisseriales</taxon>
        <taxon>Aquaspirillaceae</taxon>
        <taxon>Microvirgula</taxon>
    </lineage>
</organism>
<evidence type="ECO:0000256" key="2">
    <source>
        <dbReference type="ARBA" id="ARBA00022448"/>
    </source>
</evidence>
<evidence type="ECO:0000256" key="6">
    <source>
        <dbReference type="ARBA" id="ARBA00022989"/>
    </source>
</evidence>
<keyword evidence="2" id="KW-0813">Transport</keyword>
<gene>
    <name evidence="10" type="ORF">DAI18_14020</name>
</gene>
<keyword evidence="11" id="KW-1185">Reference proteome</keyword>
<dbReference type="RefSeq" id="WP_107889717.1">
    <property type="nucleotide sequence ID" value="NZ_CP028519.1"/>
</dbReference>
<proteinExistence type="inferred from homology"/>
<keyword evidence="5 9" id="KW-0812">Transmembrane</keyword>
<dbReference type="STRING" id="1122240.GCA_000620105_01484"/>
<dbReference type="Pfam" id="PF04143">
    <property type="entry name" value="Sulf_transp"/>
    <property type="match status" value="1"/>
</dbReference>